<keyword evidence="13 19" id="KW-0675">Receptor</keyword>
<evidence type="ECO:0000256" key="19">
    <source>
        <dbReference type="RuleBase" id="RU000688"/>
    </source>
</evidence>
<feature type="transmembrane region" description="Helical" evidence="21">
    <location>
        <begin position="152"/>
        <end position="173"/>
    </location>
</feature>
<feature type="transmembrane region" description="Helical" evidence="21">
    <location>
        <begin position="206"/>
        <end position="228"/>
    </location>
</feature>
<dbReference type="InterPro" id="IPR017452">
    <property type="entry name" value="GPCR_Rhodpsn_7TM"/>
</dbReference>
<dbReference type="PRINTS" id="PR00426">
    <property type="entry name" value="C5ANPHYLTXNR"/>
</dbReference>
<evidence type="ECO:0000256" key="10">
    <source>
        <dbReference type="ARBA" id="ARBA00023040"/>
    </source>
</evidence>
<proteinExistence type="inferred from homology"/>
<feature type="region of interest" description="Disordered" evidence="20">
    <location>
        <begin position="334"/>
        <end position="356"/>
    </location>
</feature>
<evidence type="ECO:0000256" key="5">
    <source>
        <dbReference type="ARBA" id="ARBA00022500"/>
    </source>
</evidence>
<dbReference type="PANTHER" id="PTHR24225">
    <property type="entry name" value="CHEMOTACTIC RECEPTOR"/>
    <property type="match status" value="1"/>
</dbReference>
<comment type="similarity">
    <text evidence="19">Belongs to the G-protein coupled receptor 1 family.</text>
</comment>
<evidence type="ECO:0000256" key="7">
    <source>
        <dbReference type="ARBA" id="ARBA00022641"/>
    </source>
</evidence>
<dbReference type="PROSITE" id="PS00237">
    <property type="entry name" value="G_PROTEIN_RECEP_F1_1"/>
    <property type="match status" value="1"/>
</dbReference>
<feature type="transmembrane region" description="Helical" evidence="21">
    <location>
        <begin position="74"/>
        <end position="94"/>
    </location>
</feature>
<dbReference type="GO" id="GO:0031410">
    <property type="term" value="C:cytoplasmic vesicle"/>
    <property type="evidence" value="ECO:0007669"/>
    <property type="project" value="UniProtKB-SubCell"/>
</dbReference>
<feature type="transmembrane region" description="Helical" evidence="21">
    <location>
        <begin position="114"/>
        <end position="132"/>
    </location>
</feature>
<reference evidence="24" key="1">
    <citation type="submission" date="2025-08" db="UniProtKB">
        <authorList>
            <consortium name="RefSeq"/>
        </authorList>
    </citation>
    <scope>IDENTIFICATION</scope>
</reference>
<keyword evidence="9 21" id="KW-1133">Transmembrane helix</keyword>
<dbReference type="SUPFAM" id="SSF81321">
    <property type="entry name" value="Family A G protein-coupled receptor-like"/>
    <property type="match status" value="1"/>
</dbReference>
<dbReference type="CTD" id="728"/>
<dbReference type="GO" id="GO:0007204">
    <property type="term" value="P:positive regulation of cytosolic calcium ion concentration"/>
    <property type="evidence" value="ECO:0007669"/>
    <property type="project" value="TreeGrafter"/>
</dbReference>
<keyword evidence="8 19" id="KW-0812">Transmembrane</keyword>
<comment type="subcellular location">
    <subcellularLocation>
        <location evidence="2">Cell membrane</location>
        <topology evidence="2">Multi-pass membrane protein</topology>
    </subcellularLocation>
    <subcellularLocation>
        <location evidence="1">Cytoplasmic vesicle</location>
    </subcellularLocation>
</comment>
<dbReference type="GO" id="GO:0004930">
    <property type="term" value="F:G protein-coupled receptor activity"/>
    <property type="evidence" value="ECO:0007669"/>
    <property type="project" value="UniProtKB-KW"/>
</dbReference>
<sequence length="356" mass="39453">MDEDLTGGFSGFNDDFNYTDYNPTPMTELPERLHPITCVALVVYALVFLVGTLGNGAVIWVVGFQMKPTVNTVWFLNLSVADLLCCLVLPFLAIPLACHHRWYLGNFACKLLPSLTILNMFASVLLLTFISMDRCALVLKPVWCQNYRSARLTWMFCCVAWAAALLLTIPSFLTRHTKSYGSHNWTTCGVQYASHALEVAVAVTRFLFGFLIPLAVISISYGLVIGRVHSSRFRHSKKTLKVVLVVVVGFFVCWAPYHIVGLILASEIPQSPLFEAVRNADPLVVSLAFLNSCINPIIYVIVGQDFKTKMWRSLKVMLRNVLSEEATLVPSLADGRTQATGTTTNTTEDLSASTTL</sequence>
<dbReference type="GO" id="GO:0006935">
    <property type="term" value="P:chemotaxis"/>
    <property type="evidence" value="ECO:0007669"/>
    <property type="project" value="UniProtKB-KW"/>
</dbReference>
<dbReference type="OrthoDB" id="9835842at2759"/>
<evidence type="ECO:0000313" key="23">
    <source>
        <dbReference type="Proteomes" id="UP001652642"/>
    </source>
</evidence>
<dbReference type="RefSeq" id="XP_020642836.1">
    <property type="nucleotide sequence ID" value="XM_020787177.2"/>
</dbReference>
<evidence type="ECO:0000256" key="12">
    <source>
        <dbReference type="ARBA" id="ARBA00023157"/>
    </source>
</evidence>
<feature type="domain" description="G-protein coupled receptors family 1 profile" evidence="22">
    <location>
        <begin position="54"/>
        <end position="299"/>
    </location>
</feature>
<evidence type="ECO:0000256" key="4">
    <source>
        <dbReference type="ARBA" id="ARBA00022475"/>
    </source>
</evidence>
<keyword evidence="6" id="KW-0597">Phosphoprotein</keyword>
<dbReference type="GO" id="GO:0004878">
    <property type="term" value="F:complement component C5a receptor activity"/>
    <property type="evidence" value="ECO:0007669"/>
    <property type="project" value="TreeGrafter"/>
</dbReference>
<dbReference type="PANTHER" id="PTHR24225:SF29">
    <property type="entry name" value="C5A ANAPHYLATOXIN CHEMOTACTIC RECEPTOR 1"/>
    <property type="match status" value="1"/>
</dbReference>
<comment type="similarity">
    <text evidence="16">Belongs to the chemokine-like receptor (CMKLR) family.</text>
</comment>
<dbReference type="PRINTS" id="PR01104">
    <property type="entry name" value="ANPHYLATOXNR"/>
</dbReference>
<evidence type="ECO:0000313" key="24">
    <source>
        <dbReference type="RefSeq" id="XP_020642836.1"/>
    </source>
</evidence>
<keyword evidence="7" id="KW-0765">Sulfation</keyword>
<keyword evidence="14 19" id="KW-0807">Transducer</keyword>
<dbReference type="PRINTS" id="PR00237">
    <property type="entry name" value="GPCRRHODOPSN"/>
</dbReference>
<keyword evidence="4" id="KW-1003">Cell membrane</keyword>
<evidence type="ECO:0000256" key="2">
    <source>
        <dbReference type="ARBA" id="ARBA00004651"/>
    </source>
</evidence>
<evidence type="ECO:0000256" key="11">
    <source>
        <dbReference type="ARBA" id="ARBA00023136"/>
    </source>
</evidence>
<dbReference type="FunFam" id="1.20.1070.10:FF:000034">
    <property type="entry name" value="G-protein coupled receptor 1"/>
    <property type="match status" value="1"/>
</dbReference>
<keyword evidence="5" id="KW-0145">Chemotaxis</keyword>
<evidence type="ECO:0000256" key="14">
    <source>
        <dbReference type="ARBA" id="ARBA00023224"/>
    </source>
</evidence>
<evidence type="ECO:0000256" key="13">
    <source>
        <dbReference type="ARBA" id="ARBA00023170"/>
    </source>
</evidence>
<dbReference type="GO" id="GO:0006954">
    <property type="term" value="P:inflammatory response"/>
    <property type="evidence" value="ECO:0007669"/>
    <property type="project" value="TreeGrafter"/>
</dbReference>
<organism evidence="23 24">
    <name type="scientific">Pogona vitticeps</name>
    <name type="common">central bearded dragon</name>
    <dbReference type="NCBI Taxonomy" id="103695"/>
    <lineage>
        <taxon>Eukaryota</taxon>
        <taxon>Metazoa</taxon>
        <taxon>Chordata</taxon>
        <taxon>Craniata</taxon>
        <taxon>Vertebrata</taxon>
        <taxon>Euteleostomi</taxon>
        <taxon>Lepidosauria</taxon>
        <taxon>Squamata</taxon>
        <taxon>Bifurcata</taxon>
        <taxon>Unidentata</taxon>
        <taxon>Episquamata</taxon>
        <taxon>Toxicofera</taxon>
        <taxon>Iguania</taxon>
        <taxon>Acrodonta</taxon>
        <taxon>Agamidae</taxon>
        <taxon>Amphibolurinae</taxon>
        <taxon>Pogona</taxon>
    </lineage>
</organism>
<protein>
    <recommendedName>
        <fullName evidence="3">C5a anaphylatoxin chemotactic receptor 1</fullName>
    </recommendedName>
    <alternativeName>
        <fullName evidence="17">C5a anaphylatoxin chemotactic receptor</fullName>
    </alternativeName>
</protein>
<feature type="transmembrane region" description="Helical" evidence="21">
    <location>
        <begin position="240"/>
        <end position="263"/>
    </location>
</feature>
<dbReference type="InterPro" id="IPR000826">
    <property type="entry name" value="Formyl_rcpt-rel"/>
</dbReference>
<dbReference type="InterPro" id="IPR000276">
    <property type="entry name" value="GPCR_Rhodpsn"/>
</dbReference>
<dbReference type="PROSITE" id="PS50262">
    <property type="entry name" value="G_PROTEIN_RECEP_F1_2"/>
    <property type="match status" value="1"/>
</dbReference>
<dbReference type="GO" id="GO:0005886">
    <property type="term" value="C:plasma membrane"/>
    <property type="evidence" value="ECO:0007669"/>
    <property type="project" value="UniProtKB-SubCell"/>
</dbReference>
<evidence type="ECO:0000256" key="18">
    <source>
        <dbReference type="ARBA" id="ARBA00045990"/>
    </source>
</evidence>
<dbReference type="Gene3D" id="1.20.1070.10">
    <property type="entry name" value="Rhodopsin 7-helix transmembrane proteins"/>
    <property type="match status" value="1"/>
</dbReference>
<feature type="transmembrane region" description="Helical" evidence="21">
    <location>
        <begin position="283"/>
        <end position="302"/>
    </location>
</feature>
<evidence type="ECO:0000256" key="15">
    <source>
        <dbReference type="ARBA" id="ARBA00023329"/>
    </source>
</evidence>
<evidence type="ECO:0000256" key="16">
    <source>
        <dbReference type="ARBA" id="ARBA00025736"/>
    </source>
</evidence>
<gene>
    <name evidence="24" type="primary">C5AR1</name>
</gene>
<evidence type="ECO:0000256" key="8">
    <source>
        <dbReference type="ARBA" id="ARBA00022692"/>
    </source>
</evidence>
<name>A0A6J0T2H0_9SAUR</name>
<comment type="function">
    <text evidence="18">Receptor for the chemotactic and inflammatory peptide anaphylatoxin C5a. The ligand interacts with at least two sites on the receptor: a high-affinity site on the extracellular N-terminus, and a second site in the transmembrane region which activates downstream signaling events. Receptor activation stimulates chemotaxis, granule enzyme release, intracellular calcium release and superoxide anion production.</text>
</comment>
<evidence type="ECO:0000256" key="6">
    <source>
        <dbReference type="ARBA" id="ARBA00022553"/>
    </source>
</evidence>
<dbReference type="GO" id="GO:0007200">
    <property type="term" value="P:phospholipase C-activating G protein-coupled receptor signaling pathway"/>
    <property type="evidence" value="ECO:0007669"/>
    <property type="project" value="TreeGrafter"/>
</dbReference>
<evidence type="ECO:0000256" key="9">
    <source>
        <dbReference type="ARBA" id="ARBA00022989"/>
    </source>
</evidence>
<accession>A0A6J0T2H0</accession>
<evidence type="ECO:0000256" key="1">
    <source>
        <dbReference type="ARBA" id="ARBA00004541"/>
    </source>
</evidence>
<dbReference type="Pfam" id="PF00001">
    <property type="entry name" value="7tm_1"/>
    <property type="match status" value="1"/>
</dbReference>
<keyword evidence="23" id="KW-1185">Reference proteome</keyword>
<evidence type="ECO:0000256" key="3">
    <source>
        <dbReference type="ARBA" id="ARBA00016344"/>
    </source>
</evidence>
<keyword evidence="12" id="KW-1015">Disulfide bond</keyword>
<evidence type="ECO:0000256" key="17">
    <source>
        <dbReference type="ARBA" id="ARBA00033421"/>
    </source>
</evidence>
<dbReference type="KEGG" id="pvt:110075705"/>
<keyword evidence="11 21" id="KW-0472">Membrane</keyword>
<keyword evidence="10 19" id="KW-0297">G-protein coupled receptor</keyword>
<dbReference type="Proteomes" id="UP001652642">
    <property type="component" value="Chromosome 9"/>
</dbReference>
<dbReference type="AlphaFoldDB" id="A0A6J0T2H0"/>
<dbReference type="InterPro" id="IPR002234">
    <property type="entry name" value="Anphylx_rcpt_C3a/C5a1-2"/>
</dbReference>
<evidence type="ECO:0000256" key="20">
    <source>
        <dbReference type="SAM" id="MobiDB-lite"/>
    </source>
</evidence>
<feature type="compositionally biased region" description="Low complexity" evidence="20">
    <location>
        <begin position="337"/>
        <end position="347"/>
    </location>
</feature>
<dbReference type="InParanoid" id="A0A6J0T2H0"/>
<evidence type="ECO:0000259" key="22">
    <source>
        <dbReference type="PROSITE" id="PS50262"/>
    </source>
</evidence>
<dbReference type="GeneID" id="110075705"/>
<evidence type="ECO:0000256" key="21">
    <source>
        <dbReference type="SAM" id="Phobius"/>
    </source>
</evidence>
<feature type="transmembrane region" description="Helical" evidence="21">
    <location>
        <begin position="33"/>
        <end position="62"/>
    </location>
</feature>
<keyword evidence="15" id="KW-0968">Cytoplasmic vesicle</keyword>